<accession>A0ABY5FZN6</accession>
<evidence type="ECO:0000313" key="3">
    <source>
        <dbReference type="Proteomes" id="UP001060039"/>
    </source>
</evidence>
<keyword evidence="1" id="KW-1133">Transmembrane helix</keyword>
<reference evidence="2" key="1">
    <citation type="submission" date="2022-07" db="EMBL/GenBank/DDBJ databases">
        <title>Taxonomic analysis of Microcella humidisoli nov. sp., isolated from riverside soil.</title>
        <authorList>
            <person name="Molina K.M."/>
            <person name="Kim S.B."/>
        </authorList>
    </citation>
    <scope>NUCLEOTIDE SEQUENCE</scope>
    <source>
        <strain evidence="2">MMS21-STM10</strain>
    </source>
</reference>
<evidence type="ECO:0000313" key="2">
    <source>
        <dbReference type="EMBL" id="UTT63377.1"/>
    </source>
</evidence>
<name>A0ABY5FZN6_9MICO</name>
<keyword evidence="1" id="KW-0472">Membrane</keyword>
<sequence length="107" mass="11246">MSTPDSPASDRTTVTVRRAPKIPAFMVVGGLIGFLATLVATSLFPADPLVGYAALLGYFSLYGVTAGVLIGAIIGVVLDRRSQRQARTVEAERQVVDAAPIEGELED</sequence>
<gene>
    <name evidence="2" type="ORF">NNL39_04540</name>
</gene>
<evidence type="ECO:0008006" key="4">
    <source>
        <dbReference type="Google" id="ProtNLM"/>
    </source>
</evidence>
<keyword evidence="3" id="KW-1185">Reference proteome</keyword>
<keyword evidence="1" id="KW-0812">Transmembrane</keyword>
<feature type="transmembrane region" description="Helical" evidence="1">
    <location>
        <begin position="24"/>
        <end position="44"/>
    </location>
</feature>
<protein>
    <recommendedName>
        <fullName evidence="4">Potassium transporter Trk</fullName>
    </recommendedName>
</protein>
<proteinExistence type="predicted"/>
<organism evidence="2 3">
    <name type="scientific">Microcella humidisoli</name>
    <dbReference type="NCBI Taxonomy" id="2963406"/>
    <lineage>
        <taxon>Bacteria</taxon>
        <taxon>Bacillati</taxon>
        <taxon>Actinomycetota</taxon>
        <taxon>Actinomycetes</taxon>
        <taxon>Micrococcales</taxon>
        <taxon>Microbacteriaceae</taxon>
        <taxon>Microcella</taxon>
    </lineage>
</organism>
<dbReference type="EMBL" id="CP101497">
    <property type="protein sequence ID" value="UTT63377.1"/>
    <property type="molecule type" value="Genomic_DNA"/>
</dbReference>
<evidence type="ECO:0000256" key="1">
    <source>
        <dbReference type="SAM" id="Phobius"/>
    </source>
</evidence>
<feature type="transmembrane region" description="Helical" evidence="1">
    <location>
        <begin position="50"/>
        <end position="78"/>
    </location>
</feature>
<dbReference type="Proteomes" id="UP001060039">
    <property type="component" value="Chromosome"/>
</dbReference>
<dbReference type="RefSeq" id="WP_255160509.1">
    <property type="nucleotide sequence ID" value="NZ_CP101497.1"/>
</dbReference>